<evidence type="ECO:0000256" key="1">
    <source>
        <dbReference type="SAM" id="Coils"/>
    </source>
</evidence>
<accession>A0A7S3ASF4</accession>
<feature type="region of interest" description="Disordered" evidence="2">
    <location>
        <begin position="250"/>
        <end position="277"/>
    </location>
</feature>
<name>A0A7S3ASF4_9EUKA</name>
<reference evidence="3" key="1">
    <citation type="submission" date="2021-01" db="EMBL/GenBank/DDBJ databases">
        <authorList>
            <person name="Corre E."/>
            <person name="Pelletier E."/>
            <person name="Niang G."/>
            <person name="Scheremetjew M."/>
            <person name="Finn R."/>
            <person name="Kale V."/>
            <person name="Holt S."/>
            <person name="Cochrane G."/>
            <person name="Meng A."/>
            <person name="Brown T."/>
            <person name="Cohen L."/>
        </authorList>
    </citation>
    <scope>NUCLEOTIDE SEQUENCE</scope>
    <source>
        <strain evidence="3">CCMP281</strain>
    </source>
</reference>
<sequence>MKVWTGAGRHDRIGWTQLNNFLRERKGKELRAPSTNRRKPNQGRLRWKTGHAVVGVATLLLQFGEGLVEALQCDWAREDLPDKDEQNVALRLRNAQLEEKVREVQAVAARALDAHRKAQERAQDHIAAKAAAVAEACEKLTAKVSAMHTAESEKLQRRLEKELDHVESTLDHVAMERDAACKEVEVKVQAAAAQVEAVKAEVIAWKQQVETDVEKTLTQKKKEVNTARARARVAEAEQEKAERKAQRLEKELEKAQQESSEEEMEVSDEEEDGTARVLPFAVLPRRDESGRFQAEADDVRALRWAQEARGVAPSTVSHNIQDVLDLVAPGAEVPATCERTNQIIRGEVTIAGEAMAAWKFAACKRVMSAGWDESTKFGDAVLSCNFQIENQDGNVEDVCLRGLSIMPEGGTSKAVLEHIEKRILAYSRSRLTRWMEDYEKENGAGSWARAGGPSPENIGLHRLCEDTVLMTDTCNGARCTKRMLAEAIVETIKEKVGAEAWEAMSVEDRNAKYRVYRGDCWQHLRNIIIDAMAAKGDELVKEKLRDDLAEFSSYERIDPEGGSVIRACFKQFSPGGEYAKGRGREFEVNRLKYHSSKLFLRFERSLGSRQDLKFDGCVPLFINRLICLEFLRGYIDCPKSENVLDKSLYTLLRCNEFIALLRANSLWKYIFSEPFRWLAGKTSKLSGWSLYKMAQALEYVEKAMEEIVADPTRALDPTLDIYKPVADEVPEFKQWQADLLADKVTANDGETEYCVTQEVLRRARTPEPGSGEAQATPMTLEIIKVQAQRALEKLHDKRLALADKLSSQGGINAFSANADAHTRTQGCHGTNDMVENKFAIADRYTRTYRNTSVLNMSGIVQQRSAHDFDRPLRIISDRRKRKATAEAQAAAEQQPVGFFWRLSAELRRALVRTARRDLSGARATAQQDRRSHDEEKMSRREEALQRQLNRAVDKYAAALELYDEWLTQGVRDKGQLQKLLKGKSLSEKVKELRHQIEMRTVGCGWTQFTVRWSYDPDKAEETVKVWTALLLQDILPHEMALRAKRKLPAAAAPPQVAPRLAKTLGTADADALRIEAASMFGIDRLLERAQAARLRREAAGISDSVEARQHKQAPAFDVNLVGKRLEVCWPYKGKDGKTVKIWASGRVKRVADGLTDTRSARAKKILPAGALLWAWDADPEFNEAAGEQWLVLLPEKWNRHVQYAWRFDPCELAPLGSAVPLPRAPWVDAEPDEEDFLDWEPHVVCEEEDDSYIRRI</sequence>
<protein>
    <submittedName>
        <fullName evidence="3">Uncharacterized protein</fullName>
    </submittedName>
</protein>
<organism evidence="3">
    <name type="scientific">Haptolina ericina</name>
    <dbReference type="NCBI Taxonomy" id="156174"/>
    <lineage>
        <taxon>Eukaryota</taxon>
        <taxon>Haptista</taxon>
        <taxon>Haptophyta</taxon>
        <taxon>Prymnesiophyceae</taxon>
        <taxon>Prymnesiales</taxon>
        <taxon>Prymnesiaceae</taxon>
        <taxon>Haptolina</taxon>
    </lineage>
</organism>
<feature type="coiled-coil region" evidence="1">
    <location>
        <begin position="87"/>
        <end position="114"/>
    </location>
</feature>
<proteinExistence type="predicted"/>
<feature type="compositionally biased region" description="Basic and acidic residues" evidence="2">
    <location>
        <begin position="927"/>
        <end position="942"/>
    </location>
</feature>
<dbReference type="EMBL" id="HBHX01024796">
    <property type="protein sequence ID" value="CAE0113134.1"/>
    <property type="molecule type" value="Transcribed_RNA"/>
</dbReference>
<gene>
    <name evidence="3" type="ORF">HERI1096_LOCUS13794</name>
</gene>
<dbReference type="AlphaFoldDB" id="A0A7S3ASF4"/>
<feature type="region of interest" description="Disordered" evidence="2">
    <location>
        <begin position="917"/>
        <end position="942"/>
    </location>
</feature>
<keyword evidence="1" id="KW-0175">Coiled coil</keyword>
<feature type="compositionally biased region" description="Acidic residues" evidence="2">
    <location>
        <begin position="259"/>
        <end position="272"/>
    </location>
</feature>
<evidence type="ECO:0000256" key="2">
    <source>
        <dbReference type="SAM" id="MobiDB-lite"/>
    </source>
</evidence>
<evidence type="ECO:0000313" key="3">
    <source>
        <dbReference type="EMBL" id="CAE0113134.1"/>
    </source>
</evidence>